<accession>A0A839AJB9</accession>
<dbReference type="EMBL" id="JACFXV010000065">
    <property type="protein sequence ID" value="MBA5779044.1"/>
    <property type="molecule type" value="Genomic_DNA"/>
</dbReference>
<name>A0A839AJB9_9HYPH</name>
<sequence length="70" mass="8035">MGTVLEFTSAHRVRRWSRPRRNCENAPRGEVVVFPGVRIERHTLDLSVRIGRNTDKTVLAGQERDPGFSF</sequence>
<reference evidence="1 2" key="1">
    <citation type="submission" date="2020-07" db="EMBL/GenBank/DDBJ databases">
        <title>Stappia sp., F7233, whole genome shotgun sequencing project.</title>
        <authorList>
            <person name="Jiang S."/>
            <person name="Liu Z.W."/>
            <person name="Du Z.J."/>
        </authorList>
    </citation>
    <scope>NUCLEOTIDE SEQUENCE [LARGE SCALE GENOMIC DNA]</scope>
    <source>
        <strain evidence="1 2">F7233</strain>
    </source>
</reference>
<gene>
    <name evidence="1" type="ORF">H2509_18095</name>
</gene>
<dbReference type="RefSeq" id="WP_182167873.1">
    <property type="nucleotide sequence ID" value="NZ_JACFXV010000065.1"/>
</dbReference>
<comment type="caution">
    <text evidence="1">The sequence shown here is derived from an EMBL/GenBank/DDBJ whole genome shotgun (WGS) entry which is preliminary data.</text>
</comment>
<protein>
    <submittedName>
        <fullName evidence="1">Uncharacterized protein</fullName>
    </submittedName>
</protein>
<dbReference type="AlphaFoldDB" id="A0A839AJB9"/>
<organism evidence="1 2">
    <name type="scientific">Stappia albiluteola</name>
    <dbReference type="NCBI Taxonomy" id="2758565"/>
    <lineage>
        <taxon>Bacteria</taxon>
        <taxon>Pseudomonadati</taxon>
        <taxon>Pseudomonadota</taxon>
        <taxon>Alphaproteobacteria</taxon>
        <taxon>Hyphomicrobiales</taxon>
        <taxon>Stappiaceae</taxon>
        <taxon>Stappia</taxon>
    </lineage>
</organism>
<evidence type="ECO:0000313" key="1">
    <source>
        <dbReference type="EMBL" id="MBA5779044.1"/>
    </source>
</evidence>
<dbReference type="Proteomes" id="UP000541109">
    <property type="component" value="Unassembled WGS sequence"/>
</dbReference>
<keyword evidence="2" id="KW-1185">Reference proteome</keyword>
<proteinExistence type="predicted"/>
<evidence type="ECO:0000313" key="2">
    <source>
        <dbReference type="Proteomes" id="UP000541109"/>
    </source>
</evidence>